<name>A0A5C6V2F9_9FLAO</name>
<dbReference type="OrthoDB" id="628098at2"/>
<dbReference type="RefSeq" id="WP_147014693.1">
    <property type="nucleotide sequence ID" value="NZ_VORB01000006.1"/>
</dbReference>
<gene>
    <name evidence="1" type="ORF">FRX97_08080</name>
</gene>
<evidence type="ECO:0000313" key="1">
    <source>
        <dbReference type="EMBL" id="TXC78666.1"/>
    </source>
</evidence>
<proteinExistence type="predicted"/>
<reference evidence="1 2" key="1">
    <citation type="submission" date="2019-08" db="EMBL/GenBank/DDBJ databases">
        <title>Genome of Luteibaculum oceani JCM 18817.</title>
        <authorList>
            <person name="Bowman J.P."/>
        </authorList>
    </citation>
    <scope>NUCLEOTIDE SEQUENCE [LARGE SCALE GENOMIC DNA]</scope>
    <source>
        <strain evidence="1 2">JCM 18817</strain>
    </source>
</reference>
<accession>A0A5C6V2F9</accession>
<keyword evidence="2" id="KW-1185">Reference proteome</keyword>
<dbReference type="AlphaFoldDB" id="A0A5C6V2F9"/>
<organism evidence="1 2">
    <name type="scientific">Luteibaculum oceani</name>
    <dbReference type="NCBI Taxonomy" id="1294296"/>
    <lineage>
        <taxon>Bacteria</taxon>
        <taxon>Pseudomonadati</taxon>
        <taxon>Bacteroidota</taxon>
        <taxon>Flavobacteriia</taxon>
        <taxon>Flavobacteriales</taxon>
        <taxon>Luteibaculaceae</taxon>
        <taxon>Luteibaculum</taxon>
    </lineage>
</organism>
<evidence type="ECO:0000313" key="2">
    <source>
        <dbReference type="Proteomes" id="UP000321168"/>
    </source>
</evidence>
<comment type="caution">
    <text evidence="1">The sequence shown here is derived from an EMBL/GenBank/DDBJ whole genome shotgun (WGS) entry which is preliminary data.</text>
</comment>
<sequence>MDSTLGTKTAIKSVSQHLVNRISEDGSLTFKVFADSTLPTPDHQNILWHAATVEALSRHGNHPIITSHKQELIKAANHLKGEGISKANICSDCLGVWIDSYSLSHEKNIRKVKLGAVGIALAALVEMETTQPNFTSKVTLNGLANFIKSMEIDSGGLAAQYIPTQTDSIAGIAPLRFAGMAAFALIKYYEYTQEKSWLDFAYRILNHYAHDNIKNQSSNIDNWITMAYRKFIQTYPSAPGINNYDLEYIKAHTQKMVEMTLEKQILEDSNSTFYGSYDLQGLTFKTAAKGLTLAYAYWILENNTQLKAKIINSLYASSSFIIRAQIKEGKYKGGIPRAIMRIPSASSFFNLKQSEIRLDYLILSLDFLHECQNIFKSSEV</sequence>
<protein>
    <submittedName>
        <fullName evidence="1">Uncharacterized protein</fullName>
    </submittedName>
</protein>
<dbReference type="Proteomes" id="UP000321168">
    <property type="component" value="Unassembled WGS sequence"/>
</dbReference>
<dbReference type="EMBL" id="VORB01000006">
    <property type="protein sequence ID" value="TXC78666.1"/>
    <property type="molecule type" value="Genomic_DNA"/>
</dbReference>